<name>A0A2A9MQP3_BESBE</name>
<evidence type="ECO:0000256" key="3">
    <source>
        <dbReference type="ARBA" id="ARBA00022723"/>
    </source>
</evidence>
<dbReference type="VEuPathDB" id="ToxoDB:BESB_009590"/>
<protein>
    <recommendedName>
        <fullName evidence="2">Ubiquitin-like modifier-activating enzyme 5</fullName>
    </recommendedName>
</protein>
<keyword evidence="5" id="KW-0833">Ubl conjugation pathway</keyword>
<dbReference type="PANTHER" id="PTHR10953">
    <property type="entry name" value="UBIQUITIN-ACTIVATING ENZYME E1"/>
    <property type="match status" value="1"/>
</dbReference>
<keyword evidence="4" id="KW-0547">Nucleotide-binding</keyword>
<dbReference type="KEGG" id="bbes:BESB_009590"/>
<keyword evidence="6" id="KW-0862">Zinc</keyword>
<dbReference type="RefSeq" id="XP_029222626.1">
    <property type="nucleotide sequence ID" value="XM_029359713.1"/>
</dbReference>
<evidence type="ECO:0000256" key="1">
    <source>
        <dbReference type="ARBA" id="ARBA00005339"/>
    </source>
</evidence>
<evidence type="ECO:0000256" key="4">
    <source>
        <dbReference type="ARBA" id="ARBA00022741"/>
    </source>
</evidence>
<dbReference type="PANTHER" id="PTHR10953:SF9">
    <property type="entry name" value="UBIQUITIN-LIKE MODIFIER-ACTIVATING ENZYME 5"/>
    <property type="match status" value="1"/>
</dbReference>
<feature type="compositionally biased region" description="Basic and acidic residues" evidence="8">
    <location>
        <begin position="377"/>
        <end position="390"/>
    </location>
</feature>
<feature type="domain" description="THIF-type NAD/FAD binding fold" evidence="9">
    <location>
        <begin position="28"/>
        <end position="304"/>
    </location>
</feature>
<keyword evidence="11" id="KW-1185">Reference proteome</keyword>
<evidence type="ECO:0000256" key="6">
    <source>
        <dbReference type="ARBA" id="ARBA00022833"/>
    </source>
</evidence>
<evidence type="ECO:0000259" key="9">
    <source>
        <dbReference type="Pfam" id="PF00899"/>
    </source>
</evidence>
<evidence type="ECO:0000313" key="11">
    <source>
        <dbReference type="Proteomes" id="UP000224006"/>
    </source>
</evidence>
<dbReference type="CDD" id="cd00757">
    <property type="entry name" value="ThiF_MoeB_HesA_family"/>
    <property type="match status" value="1"/>
</dbReference>
<dbReference type="OrthoDB" id="354314at2759"/>
<accession>A0A2A9MQP3</accession>
<keyword evidence="7" id="KW-0067">ATP-binding</keyword>
<dbReference type="InterPro" id="IPR000594">
    <property type="entry name" value="ThiF_NAD_FAD-bd"/>
</dbReference>
<dbReference type="SUPFAM" id="SSF69572">
    <property type="entry name" value="Activating enzymes of the ubiquitin-like proteins"/>
    <property type="match status" value="1"/>
</dbReference>
<sequence>MTESAASDTFVRAKIAEMSAAVQDDNPYSRLMALQRMGVVDNYRAIRDKAVLVVGVGGVGSVAADMLARCGIGKLLLFDYDKVELANMNRLFFTPKQRGQSKVEAAQATLLEINPDVEIEAHNCNICSEFDLFFDRIVNGGICASSATAEGSSGAEARDKAPPVSPRLSQKGRCGVDLVLSCVDNFAARITISQACNEAGVVWMNSGVSESATSGQIQTCVPGLLACFQCAPPYVVATSGDERAIKREGVCAASLPTTMGIVAGLLVQNALKYLLTFGQTTPFLAYNSLEDFFPSFSMQPNPQCADSWCRKRQAEVAEKGIPISAYFLTLKKEQDAAESAKGAVVHEDNPFGISLMDEGSSSTNGASVAPPASPSPAKDEPMKTQKKAAEDGASIQDLMEKMKLLQS</sequence>
<dbReference type="Pfam" id="PF00899">
    <property type="entry name" value="ThiF"/>
    <property type="match status" value="1"/>
</dbReference>
<comment type="similarity">
    <text evidence="1">Belongs to the ubiquitin-activating E1 family. UBA5 subfamily.</text>
</comment>
<dbReference type="InterPro" id="IPR045886">
    <property type="entry name" value="ThiF/MoeB/HesA"/>
</dbReference>
<feature type="region of interest" description="Disordered" evidence="8">
    <location>
        <begin position="353"/>
        <end position="393"/>
    </location>
</feature>
<comment type="caution">
    <text evidence="10">The sequence shown here is derived from an EMBL/GenBank/DDBJ whole genome shotgun (WGS) entry which is preliminary data.</text>
</comment>
<dbReference type="GO" id="GO:0005829">
    <property type="term" value="C:cytosol"/>
    <property type="evidence" value="ECO:0007669"/>
    <property type="project" value="TreeGrafter"/>
</dbReference>
<organism evidence="10 11">
    <name type="scientific">Besnoitia besnoiti</name>
    <name type="common">Apicomplexan protozoan</name>
    <dbReference type="NCBI Taxonomy" id="94643"/>
    <lineage>
        <taxon>Eukaryota</taxon>
        <taxon>Sar</taxon>
        <taxon>Alveolata</taxon>
        <taxon>Apicomplexa</taxon>
        <taxon>Conoidasida</taxon>
        <taxon>Coccidia</taxon>
        <taxon>Eucoccidiorida</taxon>
        <taxon>Eimeriorina</taxon>
        <taxon>Sarcocystidae</taxon>
        <taxon>Besnoitia</taxon>
    </lineage>
</organism>
<dbReference type="GO" id="GO:0071566">
    <property type="term" value="F:UFM1 activating enzyme activity"/>
    <property type="evidence" value="ECO:0007669"/>
    <property type="project" value="TreeGrafter"/>
</dbReference>
<dbReference type="EMBL" id="NWUJ01000001">
    <property type="protein sequence ID" value="PFH38617.1"/>
    <property type="molecule type" value="Genomic_DNA"/>
</dbReference>
<evidence type="ECO:0000313" key="10">
    <source>
        <dbReference type="EMBL" id="PFH38617.1"/>
    </source>
</evidence>
<dbReference type="Proteomes" id="UP000224006">
    <property type="component" value="Chromosome I"/>
</dbReference>
<evidence type="ECO:0000256" key="8">
    <source>
        <dbReference type="SAM" id="MobiDB-lite"/>
    </source>
</evidence>
<reference evidence="10 11" key="1">
    <citation type="submission" date="2017-09" db="EMBL/GenBank/DDBJ databases">
        <title>Genome sequencing of Besnoitia besnoiti strain Bb-Ger1.</title>
        <authorList>
            <person name="Schares G."/>
            <person name="Venepally P."/>
            <person name="Lorenzi H.A."/>
        </authorList>
    </citation>
    <scope>NUCLEOTIDE SEQUENCE [LARGE SCALE GENOMIC DNA]</scope>
    <source>
        <strain evidence="10 11">Bb-Ger1</strain>
    </source>
</reference>
<dbReference type="AlphaFoldDB" id="A0A2A9MQP3"/>
<dbReference type="STRING" id="94643.A0A2A9MQP3"/>
<dbReference type="GO" id="GO:0071569">
    <property type="term" value="P:protein ufmylation"/>
    <property type="evidence" value="ECO:0007669"/>
    <property type="project" value="TreeGrafter"/>
</dbReference>
<dbReference type="GeneID" id="40306021"/>
<dbReference type="GO" id="GO:0005524">
    <property type="term" value="F:ATP binding"/>
    <property type="evidence" value="ECO:0007669"/>
    <property type="project" value="UniProtKB-KW"/>
</dbReference>
<dbReference type="InterPro" id="IPR035985">
    <property type="entry name" value="Ubiquitin-activating_enz"/>
</dbReference>
<evidence type="ECO:0000256" key="7">
    <source>
        <dbReference type="ARBA" id="ARBA00022840"/>
    </source>
</evidence>
<keyword evidence="3" id="KW-0479">Metal-binding</keyword>
<evidence type="ECO:0000256" key="5">
    <source>
        <dbReference type="ARBA" id="ARBA00022786"/>
    </source>
</evidence>
<gene>
    <name evidence="10" type="ORF">BESB_009590</name>
</gene>
<dbReference type="Gene3D" id="3.40.50.720">
    <property type="entry name" value="NAD(P)-binding Rossmann-like Domain"/>
    <property type="match status" value="1"/>
</dbReference>
<evidence type="ECO:0000256" key="2">
    <source>
        <dbReference type="ARBA" id="ARBA00016279"/>
    </source>
</evidence>
<proteinExistence type="inferred from homology"/>
<dbReference type="GO" id="GO:0046872">
    <property type="term" value="F:metal ion binding"/>
    <property type="evidence" value="ECO:0007669"/>
    <property type="project" value="UniProtKB-KW"/>
</dbReference>